<gene>
    <name evidence="2" type="ORF">FOMPIDRAFT_84421</name>
</gene>
<feature type="region of interest" description="Disordered" evidence="1">
    <location>
        <begin position="290"/>
        <end position="310"/>
    </location>
</feature>
<evidence type="ECO:0000313" key="2">
    <source>
        <dbReference type="EMBL" id="EPS97551.1"/>
    </source>
</evidence>
<dbReference type="OrthoDB" id="2801834at2759"/>
<dbReference type="EMBL" id="KE504175">
    <property type="protein sequence ID" value="EPS97551.1"/>
    <property type="molecule type" value="Genomic_DNA"/>
</dbReference>
<evidence type="ECO:0000313" key="3">
    <source>
        <dbReference type="Proteomes" id="UP000015241"/>
    </source>
</evidence>
<dbReference type="HOGENOM" id="CLU_639405_0_0_1"/>
<feature type="region of interest" description="Disordered" evidence="1">
    <location>
        <begin position="196"/>
        <end position="221"/>
    </location>
</feature>
<feature type="region of interest" description="Disordered" evidence="1">
    <location>
        <begin position="255"/>
        <end position="276"/>
    </location>
</feature>
<feature type="compositionally biased region" description="Basic and acidic residues" evidence="1">
    <location>
        <begin position="98"/>
        <end position="108"/>
    </location>
</feature>
<protein>
    <submittedName>
        <fullName evidence="2">Uncharacterized protein</fullName>
    </submittedName>
</protein>
<accession>S8DWN9</accession>
<feature type="compositionally biased region" description="Basic and acidic residues" evidence="1">
    <location>
        <begin position="48"/>
        <end position="64"/>
    </location>
</feature>
<dbReference type="Proteomes" id="UP000015241">
    <property type="component" value="Unassembled WGS sequence"/>
</dbReference>
<dbReference type="InParanoid" id="S8DWN9"/>
<organism evidence="2 3">
    <name type="scientific">Fomitopsis schrenkii</name>
    <name type="common">Brown rot fungus</name>
    <dbReference type="NCBI Taxonomy" id="2126942"/>
    <lineage>
        <taxon>Eukaryota</taxon>
        <taxon>Fungi</taxon>
        <taxon>Dikarya</taxon>
        <taxon>Basidiomycota</taxon>
        <taxon>Agaricomycotina</taxon>
        <taxon>Agaricomycetes</taxon>
        <taxon>Polyporales</taxon>
        <taxon>Fomitopsis</taxon>
    </lineage>
</organism>
<sequence length="429" mass="45947">MPSSQLFRRALLSKMRVVSPTSGSPSSPADSPADGKQKRPSCSTANKFSKERLERLAEQKREQVRAPASPAPPAIAPATFTSNKSHIIRSVSKLFGRNRTEPESEPARGRSRQRRVVSGDSLDDSQRGRARSLLRGSKMSTKMATPRESVKRAAGYKPVRSRALLGPPLAAHRFPSAATGSSAASLSLVPALKVKRGPSPLSQSSWTSPLETTPRTPPVPVGMPPASLTAADVGLEEQLDTPMVELLLPLPPLMTRSLSSSTESSDEGSLPQTPADEDVIMVDVFGAHTCDSDNEPEPEDKTVKSIPPPVNEYADIRPGALVASDSELERQLWADMNEILGHEDELAKFCGPYAEPVVPTLADLPAGVPQPIIAQDIAFPFASNGQLAKAAPDVVITPATPQLPVASSMDALWEELFGPESQVWKERSL</sequence>
<name>S8DWN9_FOMSC</name>
<keyword evidence="3" id="KW-1185">Reference proteome</keyword>
<dbReference type="AlphaFoldDB" id="S8DWN9"/>
<proteinExistence type="predicted"/>
<evidence type="ECO:0000256" key="1">
    <source>
        <dbReference type="SAM" id="MobiDB-lite"/>
    </source>
</evidence>
<feature type="compositionally biased region" description="Low complexity" evidence="1">
    <location>
        <begin position="19"/>
        <end position="34"/>
    </location>
</feature>
<reference evidence="2 3" key="1">
    <citation type="journal article" date="2012" name="Science">
        <title>The Paleozoic origin of enzymatic lignin decomposition reconstructed from 31 fungal genomes.</title>
        <authorList>
            <person name="Floudas D."/>
            <person name="Binder M."/>
            <person name="Riley R."/>
            <person name="Barry K."/>
            <person name="Blanchette R.A."/>
            <person name="Henrissat B."/>
            <person name="Martinez A.T."/>
            <person name="Otillar R."/>
            <person name="Spatafora J.W."/>
            <person name="Yadav J.S."/>
            <person name="Aerts A."/>
            <person name="Benoit I."/>
            <person name="Boyd A."/>
            <person name="Carlson A."/>
            <person name="Copeland A."/>
            <person name="Coutinho P.M."/>
            <person name="de Vries R.P."/>
            <person name="Ferreira P."/>
            <person name="Findley K."/>
            <person name="Foster B."/>
            <person name="Gaskell J."/>
            <person name="Glotzer D."/>
            <person name="Gorecki P."/>
            <person name="Heitman J."/>
            <person name="Hesse C."/>
            <person name="Hori C."/>
            <person name="Igarashi K."/>
            <person name="Jurgens J.A."/>
            <person name="Kallen N."/>
            <person name="Kersten P."/>
            <person name="Kohler A."/>
            <person name="Kuees U."/>
            <person name="Kumar T.K.A."/>
            <person name="Kuo A."/>
            <person name="LaButti K."/>
            <person name="Larrondo L.F."/>
            <person name="Lindquist E."/>
            <person name="Ling A."/>
            <person name="Lombard V."/>
            <person name="Lucas S."/>
            <person name="Lundell T."/>
            <person name="Martin R."/>
            <person name="McLaughlin D.J."/>
            <person name="Morgenstern I."/>
            <person name="Morin E."/>
            <person name="Murat C."/>
            <person name="Nagy L.G."/>
            <person name="Nolan M."/>
            <person name="Ohm R.A."/>
            <person name="Patyshakuliyeva A."/>
            <person name="Rokas A."/>
            <person name="Ruiz-Duenas F.J."/>
            <person name="Sabat G."/>
            <person name="Salamov A."/>
            <person name="Samejima M."/>
            <person name="Schmutz J."/>
            <person name="Slot J.C."/>
            <person name="St John F."/>
            <person name="Stenlid J."/>
            <person name="Sun H."/>
            <person name="Sun S."/>
            <person name="Syed K."/>
            <person name="Tsang A."/>
            <person name="Wiebenga A."/>
            <person name="Young D."/>
            <person name="Pisabarro A."/>
            <person name="Eastwood D.C."/>
            <person name="Martin F."/>
            <person name="Cullen D."/>
            <person name="Grigoriev I.V."/>
            <person name="Hibbett D.S."/>
        </authorList>
    </citation>
    <scope>NUCLEOTIDE SEQUENCE</scope>
    <source>
        <strain evidence="3">FP-58527</strain>
    </source>
</reference>
<feature type="compositionally biased region" description="Low complexity" evidence="1">
    <location>
        <begin position="257"/>
        <end position="270"/>
    </location>
</feature>
<feature type="region of interest" description="Disordered" evidence="1">
    <location>
        <begin position="13"/>
        <end position="155"/>
    </location>
</feature>